<evidence type="ECO:0000313" key="1">
    <source>
        <dbReference type="EMBL" id="MBB4691629.1"/>
    </source>
</evidence>
<reference evidence="1 2" key="1">
    <citation type="submission" date="2020-08" db="EMBL/GenBank/DDBJ databases">
        <title>Sequencing the genomes of 1000 actinobacteria strains.</title>
        <authorList>
            <person name="Klenk H.-P."/>
        </authorList>
    </citation>
    <scope>NUCLEOTIDE SEQUENCE [LARGE SCALE GENOMIC DNA]</scope>
    <source>
        <strain evidence="1 2">DSM 45518</strain>
    </source>
</reference>
<organism evidence="1 2">
    <name type="scientific">Paractinoplanes abujensis</name>
    <dbReference type="NCBI Taxonomy" id="882441"/>
    <lineage>
        <taxon>Bacteria</taxon>
        <taxon>Bacillati</taxon>
        <taxon>Actinomycetota</taxon>
        <taxon>Actinomycetes</taxon>
        <taxon>Micromonosporales</taxon>
        <taxon>Micromonosporaceae</taxon>
        <taxon>Paractinoplanes</taxon>
    </lineage>
</organism>
<gene>
    <name evidence="1" type="ORF">BKA14_001777</name>
</gene>
<accession>A0A7W7G0I8</accession>
<protein>
    <recommendedName>
        <fullName evidence="3">DUF4034 domain-containing protein</fullName>
    </recommendedName>
</protein>
<evidence type="ECO:0000313" key="2">
    <source>
        <dbReference type="Proteomes" id="UP000542742"/>
    </source>
</evidence>
<comment type="caution">
    <text evidence="1">The sequence shown here is derived from an EMBL/GenBank/DDBJ whole genome shotgun (WGS) entry which is preliminary data.</text>
</comment>
<sequence>MPFFKKKRPAPGADIEFPEFYDDDAESLNEALLAREWGIARKILAGAGKDEFMYYVQTAMGVDGVEQWIPEVIRQDPDDPLPRLVRGVRAIAWAWDVRGDGTADTVSREAWPVFFQRLALAEDSLDEALDRDPYLAEAWHYKIVLGRARQLPAEEEWRRFHRLIELDPSHYFGHKAMHEGLLPKWGGTWEGVFRFARQRTAACPGTHVPHLISMAHLDARWVDGHGGDAYLKRDEVSAEILEAAYQSVWHDDHETTILTPNLWNSFAYTLTFGRYFKQACNLYDAIGDDFVRLPLLWRGTDRFAELRAWAREEAADPDY</sequence>
<proteinExistence type="predicted"/>
<dbReference type="RefSeq" id="WP_184950423.1">
    <property type="nucleotide sequence ID" value="NZ_BOMC01000004.1"/>
</dbReference>
<dbReference type="EMBL" id="JACHMF010000001">
    <property type="protein sequence ID" value="MBB4691629.1"/>
    <property type="molecule type" value="Genomic_DNA"/>
</dbReference>
<name>A0A7W7G0I8_9ACTN</name>
<evidence type="ECO:0008006" key="3">
    <source>
        <dbReference type="Google" id="ProtNLM"/>
    </source>
</evidence>
<dbReference type="Proteomes" id="UP000542742">
    <property type="component" value="Unassembled WGS sequence"/>
</dbReference>
<dbReference type="SUPFAM" id="SSF48439">
    <property type="entry name" value="Protein prenylyltransferase"/>
    <property type="match status" value="1"/>
</dbReference>
<keyword evidence="2" id="KW-1185">Reference proteome</keyword>
<dbReference type="AlphaFoldDB" id="A0A7W7G0I8"/>